<proteinExistence type="predicted"/>
<evidence type="ECO:0000313" key="1">
    <source>
        <dbReference type="EMBL" id="UWL59240.1"/>
    </source>
</evidence>
<accession>A0ABY5U7B5</accession>
<sequence length="225" mass="23253">MKRPKLTAADVLARLAPTDLHLADDDDLLAGVERAIENITDPQAALAYAIAFRSGLRSGPSANAAEPVPAPASPVAQASLDEVRQQAEREGALAQRERLRAILTDPLAADRWDAARHLAFHTSMTAPEAIALLQTVGPSTPADALKSLPAHVARACNSPTGLVGFNAQAGTIATVEAGGASAGASIGFAPAPDPFVKADPNARNRAAWKRTTDALNGEADHAIRG</sequence>
<dbReference type="Proteomes" id="UP001058739">
    <property type="component" value="Chromosome 01"/>
</dbReference>
<evidence type="ECO:0000313" key="2">
    <source>
        <dbReference type="Proteomes" id="UP001058739"/>
    </source>
</evidence>
<gene>
    <name evidence="1" type="ORF">NIK97_06705</name>
</gene>
<keyword evidence="2" id="KW-1185">Reference proteome</keyword>
<dbReference type="RefSeq" id="WP_259697832.1">
    <property type="nucleotide sequence ID" value="NZ_CP099967.1"/>
</dbReference>
<name>A0ABY5U7B5_9HYPH</name>
<organism evidence="1 2">
    <name type="scientific">Brucella pseudintermedia</name>
    <dbReference type="NCBI Taxonomy" id="370111"/>
    <lineage>
        <taxon>Bacteria</taxon>
        <taxon>Pseudomonadati</taxon>
        <taxon>Pseudomonadota</taxon>
        <taxon>Alphaproteobacteria</taxon>
        <taxon>Hyphomicrobiales</taxon>
        <taxon>Brucellaceae</taxon>
        <taxon>Brucella/Ochrobactrum group</taxon>
        <taxon>Brucella</taxon>
    </lineage>
</organism>
<dbReference type="EMBL" id="CP099967">
    <property type="protein sequence ID" value="UWL59240.1"/>
    <property type="molecule type" value="Genomic_DNA"/>
</dbReference>
<reference evidence="1" key="1">
    <citation type="submission" date="2022-06" db="EMBL/GenBank/DDBJ databases">
        <title>Complete Genome Sequence of Deoxynivalenol-bioadsorption Ochrobactrum pseudintermedium ASAG-D25.</title>
        <authorList>
            <person name="Wang N."/>
        </authorList>
    </citation>
    <scope>NUCLEOTIDE SEQUENCE</scope>
    <source>
        <strain evidence="1">ASAG-D25</strain>
    </source>
</reference>
<protein>
    <submittedName>
        <fullName evidence="1">Uncharacterized protein</fullName>
    </submittedName>
</protein>